<protein>
    <submittedName>
        <fullName evidence="1">8529_t:CDS:1</fullName>
    </submittedName>
</protein>
<feature type="non-terminal residue" evidence="1">
    <location>
        <position position="1"/>
    </location>
</feature>
<reference evidence="1 2" key="1">
    <citation type="submission" date="2021-06" db="EMBL/GenBank/DDBJ databases">
        <authorList>
            <person name="Kallberg Y."/>
            <person name="Tangrot J."/>
            <person name="Rosling A."/>
        </authorList>
    </citation>
    <scope>NUCLEOTIDE SEQUENCE [LARGE SCALE GENOMIC DNA]</scope>
    <source>
        <strain evidence="1 2">120-4 pot B 10/14</strain>
    </source>
</reference>
<name>A0ABN7WU31_GIGMA</name>
<evidence type="ECO:0000313" key="2">
    <source>
        <dbReference type="Proteomes" id="UP000789901"/>
    </source>
</evidence>
<proteinExistence type="predicted"/>
<accession>A0ABN7WU31</accession>
<organism evidence="1 2">
    <name type="scientific">Gigaspora margarita</name>
    <dbReference type="NCBI Taxonomy" id="4874"/>
    <lineage>
        <taxon>Eukaryota</taxon>
        <taxon>Fungi</taxon>
        <taxon>Fungi incertae sedis</taxon>
        <taxon>Mucoromycota</taxon>
        <taxon>Glomeromycotina</taxon>
        <taxon>Glomeromycetes</taxon>
        <taxon>Diversisporales</taxon>
        <taxon>Gigasporaceae</taxon>
        <taxon>Gigaspora</taxon>
    </lineage>
</organism>
<gene>
    <name evidence="1" type="ORF">GMARGA_LOCUS35153</name>
</gene>
<comment type="caution">
    <text evidence="1">The sequence shown here is derived from an EMBL/GenBank/DDBJ whole genome shotgun (WGS) entry which is preliminary data.</text>
</comment>
<dbReference type="Proteomes" id="UP000789901">
    <property type="component" value="Unassembled WGS sequence"/>
</dbReference>
<evidence type="ECO:0000313" key="1">
    <source>
        <dbReference type="EMBL" id="CAG8840925.1"/>
    </source>
</evidence>
<keyword evidence="2" id="KW-1185">Reference proteome</keyword>
<sequence length="86" mass="10250">LKDKLESYTKKQVNNDQIKKINYQNIVDDKMDAILKDIKEQENDNRSKNIKYASKEEIKSLETDVTAIRLEYKKIIENTEIIQLFE</sequence>
<dbReference type="EMBL" id="CAJVQB010064175">
    <property type="protein sequence ID" value="CAG8840925.1"/>
    <property type="molecule type" value="Genomic_DNA"/>
</dbReference>